<protein>
    <submittedName>
        <fullName evidence="1">Uncharacterized protein</fullName>
    </submittedName>
</protein>
<gene>
    <name evidence="1" type="ORF">EDB81DRAFT_197216</name>
</gene>
<sequence>MASLLDLPPELLLQTCTDLLPPFAHGSIQHIANTPANRALFVPLSNLSRTCPVLRQLAQQMLYRRPLPARCHFVNFVLTLCQRPDLAQKVQVLNLDVPWDTDPRPIIPPQDVAIFDQALARCERARIEFEVSLFRQSGKWPKPRVFSPTQWVEYMPLITLSALALAQITNVVRLEVGGFGRKLCYFCCAPGSLPRLAELHVKHRDEEKKARGNLDRMDELLEATPALRVFAICQMGNFSVLPRHDNIVEVRLTDNNLDGPSLERIMGQFKNLQIFSYQAAQYPRFNEQQASPWDVFRALLMRAATLRHVSISFRSIEVEPLHRSCAMASLKDMLVLESLQVDVNGVFVGNDFRPATLVGGLPPSVYSVRFKNMGEDFLQEILQLAEKAPGGFPNLRDVAFDGLEEESWVTVRRAFAAVGVETHVDTASIADGSPAWISAIMRSTKNQAISGV</sequence>
<dbReference type="EMBL" id="JAGMUV010000002">
    <property type="protein sequence ID" value="KAH7171401.1"/>
    <property type="molecule type" value="Genomic_DNA"/>
</dbReference>
<dbReference type="OrthoDB" id="4757858at2759"/>
<name>A0A9P9FRQ8_9HYPO</name>
<proteinExistence type="predicted"/>
<accession>A0A9P9FRQ8</accession>
<dbReference type="Proteomes" id="UP000738349">
    <property type="component" value="Unassembled WGS sequence"/>
</dbReference>
<evidence type="ECO:0000313" key="1">
    <source>
        <dbReference type="EMBL" id="KAH7171401.1"/>
    </source>
</evidence>
<organism evidence="1 2">
    <name type="scientific">Dactylonectria macrodidyma</name>
    <dbReference type="NCBI Taxonomy" id="307937"/>
    <lineage>
        <taxon>Eukaryota</taxon>
        <taxon>Fungi</taxon>
        <taxon>Dikarya</taxon>
        <taxon>Ascomycota</taxon>
        <taxon>Pezizomycotina</taxon>
        <taxon>Sordariomycetes</taxon>
        <taxon>Hypocreomycetidae</taxon>
        <taxon>Hypocreales</taxon>
        <taxon>Nectriaceae</taxon>
        <taxon>Dactylonectria</taxon>
    </lineage>
</organism>
<reference evidence="1" key="1">
    <citation type="journal article" date="2021" name="Nat. Commun.">
        <title>Genetic determinants of endophytism in the Arabidopsis root mycobiome.</title>
        <authorList>
            <person name="Mesny F."/>
            <person name="Miyauchi S."/>
            <person name="Thiergart T."/>
            <person name="Pickel B."/>
            <person name="Atanasova L."/>
            <person name="Karlsson M."/>
            <person name="Huettel B."/>
            <person name="Barry K.W."/>
            <person name="Haridas S."/>
            <person name="Chen C."/>
            <person name="Bauer D."/>
            <person name="Andreopoulos W."/>
            <person name="Pangilinan J."/>
            <person name="LaButti K."/>
            <person name="Riley R."/>
            <person name="Lipzen A."/>
            <person name="Clum A."/>
            <person name="Drula E."/>
            <person name="Henrissat B."/>
            <person name="Kohler A."/>
            <person name="Grigoriev I.V."/>
            <person name="Martin F.M."/>
            <person name="Hacquard S."/>
        </authorList>
    </citation>
    <scope>NUCLEOTIDE SEQUENCE</scope>
    <source>
        <strain evidence="1">MPI-CAGE-AT-0147</strain>
    </source>
</reference>
<comment type="caution">
    <text evidence="1">The sequence shown here is derived from an EMBL/GenBank/DDBJ whole genome shotgun (WGS) entry which is preliminary data.</text>
</comment>
<evidence type="ECO:0000313" key="2">
    <source>
        <dbReference type="Proteomes" id="UP000738349"/>
    </source>
</evidence>
<keyword evidence="2" id="KW-1185">Reference proteome</keyword>
<dbReference type="AlphaFoldDB" id="A0A9P9FRQ8"/>